<dbReference type="InterPro" id="IPR051802">
    <property type="entry name" value="YfhM-like"/>
</dbReference>
<dbReference type="EnsemblBacteria" id="ABY36485">
    <property type="protein sequence ID" value="ABY36485"/>
    <property type="gene ID" value="Caur_3297"/>
</dbReference>
<dbReference type="InParanoid" id="A9WJ26"/>
<feature type="transmembrane region" description="Helical" evidence="2">
    <location>
        <begin position="12"/>
        <end position="37"/>
    </location>
</feature>
<keyword evidence="5" id="KW-1185">Reference proteome</keyword>
<dbReference type="InterPro" id="IPR032812">
    <property type="entry name" value="SbsA_Ig"/>
</dbReference>
<reference evidence="5" key="1">
    <citation type="journal article" date="2011" name="BMC Genomics">
        <title>Complete genome sequence of the filamentous anoxygenic phototrophic bacterium Chloroflexus aurantiacus.</title>
        <authorList>
            <person name="Tang K.H."/>
            <person name="Barry K."/>
            <person name="Chertkov O."/>
            <person name="Dalin E."/>
            <person name="Han C.S."/>
            <person name="Hauser L.J."/>
            <person name="Honchak B.M."/>
            <person name="Karbach L.E."/>
            <person name="Land M.L."/>
            <person name="Lapidus A."/>
            <person name="Larimer F.W."/>
            <person name="Mikhailova N."/>
            <person name="Pitluck S."/>
            <person name="Pierson B.K."/>
            <person name="Blankenship R.E."/>
        </authorList>
    </citation>
    <scope>NUCLEOTIDE SEQUENCE [LARGE SCALE GENOMIC DNA]</scope>
    <source>
        <strain evidence="5">ATCC 29366 / DSM 635 / J-10-fl</strain>
    </source>
</reference>
<evidence type="ECO:0000256" key="1">
    <source>
        <dbReference type="ARBA" id="ARBA00022729"/>
    </source>
</evidence>
<feature type="domain" description="SbsA Ig-like" evidence="3">
    <location>
        <begin position="340"/>
        <end position="427"/>
    </location>
</feature>
<dbReference type="PANTHER" id="PTHR40094">
    <property type="entry name" value="ALPHA-2-MACROGLOBULIN HOMOLOG"/>
    <property type="match status" value="1"/>
</dbReference>
<dbReference type="HOGENOM" id="CLU_274947_0_0_0"/>
<gene>
    <name evidence="4" type="ordered locus">Caur_3297</name>
</gene>
<dbReference type="PATRIC" id="fig|324602.8.peg.3717"/>
<evidence type="ECO:0000256" key="2">
    <source>
        <dbReference type="SAM" id="Phobius"/>
    </source>
</evidence>
<dbReference type="eggNOG" id="COG2373">
    <property type="taxonomic scope" value="Bacteria"/>
</dbReference>
<dbReference type="Gene3D" id="2.60.40.3710">
    <property type="match status" value="3"/>
</dbReference>
<dbReference type="PANTHER" id="PTHR40094:SF1">
    <property type="entry name" value="UBIQUITIN DOMAIN-CONTAINING PROTEIN"/>
    <property type="match status" value="1"/>
</dbReference>
<proteinExistence type="predicted"/>
<evidence type="ECO:0000313" key="5">
    <source>
        <dbReference type="Proteomes" id="UP000002008"/>
    </source>
</evidence>
<name>A9WJ26_CHLAA</name>
<dbReference type="Proteomes" id="UP000002008">
    <property type="component" value="Chromosome"/>
</dbReference>
<evidence type="ECO:0000259" key="3">
    <source>
        <dbReference type="Pfam" id="PF13205"/>
    </source>
</evidence>
<dbReference type="Pfam" id="PF13205">
    <property type="entry name" value="Big_5"/>
    <property type="match status" value="3"/>
</dbReference>
<protein>
    <submittedName>
        <fullName evidence="4">Alpha-2-macroglobulin domain protein</fullName>
    </submittedName>
</protein>
<keyword evidence="2" id="KW-0472">Membrane</keyword>
<keyword evidence="2" id="KW-0812">Transmembrane</keyword>
<evidence type="ECO:0000313" key="4">
    <source>
        <dbReference type="EMBL" id="ABY36485.1"/>
    </source>
</evidence>
<dbReference type="KEGG" id="cau:Caur_3297"/>
<dbReference type="STRING" id="324602.Caur_3297"/>
<organism evidence="4 5">
    <name type="scientific">Chloroflexus aurantiacus (strain ATCC 29366 / DSM 635 / J-10-fl)</name>
    <dbReference type="NCBI Taxonomy" id="324602"/>
    <lineage>
        <taxon>Bacteria</taxon>
        <taxon>Bacillati</taxon>
        <taxon>Chloroflexota</taxon>
        <taxon>Chloroflexia</taxon>
        <taxon>Chloroflexales</taxon>
        <taxon>Chloroflexineae</taxon>
        <taxon>Chloroflexaceae</taxon>
        <taxon>Chloroflexus</taxon>
    </lineage>
</organism>
<dbReference type="AlphaFoldDB" id="A9WJ26"/>
<feature type="domain" description="SbsA Ig-like" evidence="3">
    <location>
        <begin position="45"/>
        <end position="142"/>
    </location>
</feature>
<keyword evidence="2" id="KW-1133">Transmembrane helix</keyword>
<dbReference type="EMBL" id="CP000909">
    <property type="protein sequence ID" value="ABY36485.1"/>
    <property type="molecule type" value="Genomic_DNA"/>
</dbReference>
<feature type="domain" description="SbsA Ig-like" evidence="3">
    <location>
        <begin position="158"/>
        <end position="242"/>
    </location>
</feature>
<sequence>MNVSMQRGIQRLARLWTILLVGVVASLLCGLAMRWLVPLSPWVETPTVQLRDPLPQSRTVPPRSSITLAFSTPMNPFTVIRALRIDPPLAATYQWSDDMRVLQIVPAQPLQPATVYRIHVATNAQSRWWRPLSQPLDVTFVTAAQPTIRTALAPRRLDAPIALIFSQPMVAEDAIGQLVSLAQIRLSPPWPLNGEWLDPQTLLLQPMMAFTAATTYTLTIDATLRDARGIELGQPFRWQFSTPWPQLIDQTPPPEARWVNPQQPLVLVFDAPIDTRLLSSVLDITPPISGDMTGVMDDGRYVVSFTPYTGWVPGQTYQVRLRTGETGAALSSWRFYVEPEPALIASFPGQGQSLLPDQEIRLIFSTPMDETELRAGLRFDPPVNDVHLTVDDNRVSLRPVVQAATTYTITIAAGTRDRSGVPLQNDISLTIRTASSPPTLRVVGDLLQRFPANATPAITIERMNLNALNAQLYQLDATTLIRAISLRSDEWPGFIPERYGQPLVRAWREILNDPPDELVRSVFSLTSNSEGALLPPGAYYLRLTADNGLRVDQLLLVSAIRLTVVPNGDELLLWVTSNGNGKPLADIPLTIYLDEALISRGTSNEQGVWRVPLAGLGTLVGSIANRTIIAIAEGEGIALARTVLARSTGSETLALLAPDRLSYRPGGIVRISGIVRERQPDGRVTLPTINSCRLKLEGPKLAGEPTAVTCTINDTGQLDGSLRLDARTAPGTYTVQVSIGETTYAVPIQVFVPTTTTTIRVTPTLTNSLAIDVVRAGLPVAGVAVSWTLRLETLSTPELDGTSGDVLGSAAETLASAITDQSGRVQITLPAAEALIRPLRYRLELTAQLPDGEQLPYSAEGIIAPRSPRLTIEAPGVIERDERARVTISLQQVDGPPIPNSLVELEVRRTSNDPPLLVRRVRTNAGGTANTELVPLAPGRYEVTVRSGLSVSRRQLWVAGSGIATAEPMLVTDRTAYTVGETARLLISGPTGGGTLLLIAGQGDTARTILTTLQPGTIIPFPITNDLPPTTLITALIDDGTRLWVHTAVLQIDPPASPLLSLPQTEVVPGTTITLTVTAPMSTFLTTLTPIHAPAINLDPWNQPLVARRTTERSTRHCCTLNRAINRRSASNLAPPTTTIRALAPRRDCHRRLWNCYSDRHTP</sequence>
<accession>A9WJ26</accession>
<keyword evidence="1" id="KW-0732">Signal</keyword>